<dbReference type="AlphaFoldDB" id="A0A2R6AHA4"/>
<dbReference type="PROSITE" id="PS51186">
    <property type="entry name" value="GNAT"/>
    <property type="match status" value="1"/>
</dbReference>
<feature type="domain" description="N-acetyltransferase" evidence="1">
    <location>
        <begin position="9"/>
        <end position="175"/>
    </location>
</feature>
<dbReference type="SUPFAM" id="SSF55729">
    <property type="entry name" value="Acyl-CoA N-acyltransferases (Nat)"/>
    <property type="match status" value="1"/>
</dbReference>
<dbReference type="EMBL" id="NEXE01000230">
    <property type="protein sequence ID" value="PSN85728.1"/>
    <property type="molecule type" value="Genomic_DNA"/>
</dbReference>
<dbReference type="Gene3D" id="3.40.630.30">
    <property type="match status" value="1"/>
</dbReference>
<accession>A0A2R6AHA4</accession>
<comment type="caution">
    <text evidence="2">The sequence shown here is derived from an EMBL/GenBank/DDBJ whole genome shotgun (WGS) entry which is preliminary data.</text>
</comment>
<reference evidence="2 3" key="1">
    <citation type="submission" date="2017-04" db="EMBL/GenBank/DDBJ databases">
        <title>Novel microbial lineages endemic to geothermal iron-oxide mats fill important gaps in the evolutionary history of Archaea.</title>
        <authorList>
            <person name="Jay Z.J."/>
            <person name="Beam J.P."/>
            <person name="Dlakic M."/>
            <person name="Rusch D.B."/>
            <person name="Kozubal M.A."/>
            <person name="Inskeep W.P."/>
        </authorList>
    </citation>
    <scope>NUCLEOTIDE SEQUENCE [LARGE SCALE GENOMIC DNA]</scope>
    <source>
        <strain evidence="2">OSP_D</strain>
    </source>
</reference>
<organism evidence="2 3">
    <name type="scientific">Candidatus Marsarchaeota G2 archaeon OSP_D</name>
    <dbReference type="NCBI Taxonomy" id="1978157"/>
    <lineage>
        <taxon>Archaea</taxon>
        <taxon>Candidatus Marsarchaeota</taxon>
        <taxon>Candidatus Marsarchaeota group 2</taxon>
    </lineage>
</organism>
<protein>
    <recommendedName>
        <fullName evidence="1">N-acetyltransferase domain-containing protein</fullName>
    </recommendedName>
</protein>
<evidence type="ECO:0000313" key="3">
    <source>
        <dbReference type="Proteomes" id="UP000240322"/>
    </source>
</evidence>
<dbReference type="Proteomes" id="UP000240322">
    <property type="component" value="Unassembled WGS sequence"/>
</dbReference>
<dbReference type="Pfam" id="PF00583">
    <property type="entry name" value="Acetyltransf_1"/>
    <property type="match status" value="1"/>
</dbReference>
<evidence type="ECO:0000259" key="1">
    <source>
        <dbReference type="PROSITE" id="PS51186"/>
    </source>
</evidence>
<dbReference type="InterPro" id="IPR000182">
    <property type="entry name" value="GNAT_dom"/>
</dbReference>
<dbReference type="InterPro" id="IPR016181">
    <property type="entry name" value="Acyl_CoA_acyltransferase"/>
</dbReference>
<name>A0A2R6AHA4_9ARCH</name>
<gene>
    <name evidence="2" type="ORF">B9Q03_12125</name>
</gene>
<dbReference type="GO" id="GO:0016747">
    <property type="term" value="F:acyltransferase activity, transferring groups other than amino-acyl groups"/>
    <property type="evidence" value="ECO:0007669"/>
    <property type="project" value="InterPro"/>
</dbReference>
<proteinExistence type="predicted"/>
<evidence type="ECO:0000313" key="2">
    <source>
        <dbReference type="EMBL" id="PSN85728.1"/>
    </source>
</evidence>
<sequence>MRLVSSKEFDVRAADPDRDFDVFYDLLCILRRERDSYVMVNYMGEVPPREELKERSKVWNKSRSHLEVAFCNHLLVGYAGAVVGPNFGTAQPHEAEIYYAVRREYRGAGLSYALLLSLLNRLSVKYVHAYVYVGNTPSIRTLEALGLNRLTLLEEYIYHTADGRYHDLYLYRGLRLDAVKKARERLIHRDYKIVEP</sequence>